<dbReference type="EMBL" id="WOFH01000011">
    <property type="protein sequence ID" value="MUN40677.1"/>
    <property type="molecule type" value="Genomic_DNA"/>
</dbReference>
<accession>A0A7K1L8B3</accession>
<evidence type="ECO:0000313" key="2">
    <source>
        <dbReference type="Proteomes" id="UP000432015"/>
    </source>
</evidence>
<dbReference type="Proteomes" id="UP000432015">
    <property type="component" value="Unassembled WGS sequence"/>
</dbReference>
<dbReference type="AlphaFoldDB" id="A0A7K1L8B3"/>
<proteinExistence type="predicted"/>
<organism evidence="1 2">
    <name type="scientific">Actinomadura litoris</name>
    <dbReference type="NCBI Taxonomy" id="2678616"/>
    <lineage>
        <taxon>Bacteria</taxon>
        <taxon>Bacillati</taxon>
        <taxon>Actinomycetota</taxon>
        <taxon>Actinomycetes</taxon>
        <taxon>Streptosporangiales</taxon>
        <taxon>Thermomonosporaceae</taxon>
        <taxon>Actinomadura</taxon>
    </lineage>
</organism>
<sequence>MAPGPDALWELLLSLYRLRRPEGKDVFGPWKRAIRPRVPASARLLTDLIPPAGYAPDFLTPATQTGTLDAGLEALRSTPSTRLAADLSELAARHPGRPTPGWTRALAAGRPEIVGQIAGTAATYFTTCLDPYWPRIRELIDRDRAQLNRQITDGIDHDFLTTVHPSARWSFPVLEMDYPDDHDIALDGRGLVLQPSYFCWGTPITLLDPTLPPVLVYPINHKTPLAVSQNNPA</sequence>
<protein>
    <submittedName>
        <fullName evidence="1">Uncharacterized protein</fullName>
    </submittedName>
</protein>
<name>A0A7K1L8B3_9ACTN</name>
<dbReference type="RefSeq" id="WP_156219817.1">
    <property type="nucleotide sequence ID" value="NZ_WOFH01000011.1"/>
</dbReference>
<evidence type="ECO:0000313" key="1">
    <source>
        <dbReference type="EMBL" id="MUN40677.1"/>
    </source>
</evidence>
<reference evidence="1 2" key="1">
    <citation type="submission" date="2019-11" db="EMBL/GenBank/DDBJ databases">
        <authorList>
            <person name="Cao P."/>
        </authorList>
    </citation>
    <scope>NUCLEOTIDE SEQUENCE [LARGE SCALE GENOMIC DNA]</scope>
    <source>
        <strain evidence="1 2">NEAU-AAG5</strain>
    </source>
</reference>
<comment type="caution">
    <text evidence="1">The sequence shown here is derived from an EMBL/GenBank/DDBJ whole genome shotgun (WGS) entry which is preliminary data.</text>
</comment>
<keyword evidence="2" id="KW-1185">Reference proteome</keyword>
<gene>
    <name evidence="1" type="ORF">GNZ18_29345</name>
</gene>